<dbReference type="InterPro" id="IPR003812">
    <property type="entry name" value="Fido"/>
</dbReference>
<dbReference type="InterPro" id="IPR036597">
    <property type="entry name" value="Fido-like_dom_sf"/>
</dbReference>
<accession>A0A9N8ZQM3</accession>
<dbReference type="InterPro" id="IPR040198">
    <property type="entry name" value="Fido_containing"/>
</dbReference>
<gene>
    <name evidence="3" type="ORF">ALEPTO_LOCUS3606</name>
</gene>
<dbReference type="PROSITE" id="PS51459">
    <property type="entry name" value="FIDO"/>
    <property type="match status" value="1"/>
</dbReference>
<protein>
    <submittedName>
        <fullName evidence="3">4914_t:CDS:1</fullName>
    </submittedName>
</protein>
<evidence type="ECO:0000313" key="4">
    <source>
        <dbReference type="Proteomes" id="UP000789508"/>
    </source>
</evidence>
<evidence type="ECO:0000259" key="2">
    <source>
        <dbReference type="PROSITE" id="PS51459"/>
    </source>
</evidence>
<dbReference type="PANTHER" id="PTHR13504">
    <property type="entry name" value="FIDO DOMAIN-CONTAINING PROTEIN DDB_G0283145"/>
    <property type="match status" value="1"/>
</dbReference>
<evidence type="ECO:0000256" key="1">
    <source>
        <dbReference type="PIRSR" id="PIRSR640198-1"/>
    </source>
</evidence>
<proteinExistence type="predicted"/>
<dbReference type="PANTHER" id="PTHR13504:SF38">
    <property type="entry name" value="FIDO DOMAIN-CONTAINING PROTEIN"/>
    <property type="match status" value="1"/>
</dbReference>
<keyword evidence="4" id="KW-1185">Reference proteome</keyword>
<evidence type="ECO:0000313" key="3">
    <source>
        <dbReference type="EMBL" id="CAG8503505.1"/>
    </source>
</evidence>
<dbReference type="Gene3D" id="1.10.3290.10">
    <property type="entry name" value="Fido-like domain"/>
    <property type="match status" value="1"/>
</dbReference>
<feature type="domain" description="Fido" evidence="2">
    <location>
        <begin position="103"/>
        <end position="249"/>
    </location>
</feature>
<dbReference type="SUPFAM" id="SSF140931">
    <property type="entry name" value="Fic-like"/>
    <property type="match status" value="1"/>
</dbReference>
<reference evidence="3" key="1">
    <citation type="submission" date="2021-06" db="EMBL/GenBank/DDBJ databases">
        <authorList>
            <person name="Kallberg Y."/>
            <person name="Tangrot J."/>
            <person name="Rosling A."/>
        </authorList>
    </citation>
    <scope>NUCLEOTIDE SEQUENCE</scope>
    <source>
        <strain evidence="3">FL130A</strain>
    </source>
</reference>
<comment type="caution">
    <text evidence="3">The sequence shown here is derived from an EMBL/GenBank/DDBJ whole genome shotgun (WGS) entry which is preliminary data.</text>
</comment>
<dbReference type="Pfam" id="PF02661">
    <property type="entry name" value="Fic"/>
    <property type="match status" value="1"/>
</dbReference>
<dbReference type="OrthoDB" id="439046at2759"/>
<name>A0A9N8ZQM3_9GLOM</name>
<organism evidence="3 4">
    <name type="scientific">Ambispora leptoticha</name>
    <dbReference type="NCBI Taxonomy" id="144679"/>
    <lineage>
        <taxon>Eukaryota</taxon>
        <taxon>Fungi</taxon>
        <taxon>Fungi incertae sedis</taxon>
        <taxon>Mucoromycota</taxon>
        <taxon>Glomeromycotina</taxon>
        <taxon>Glomeromycetes</taxon>
        <taxon>Archaeosporales</taxon>
        <taxon>Ambisporaceae</taxon>
        <taxon>Ambispora</taxon>
    </lineage>
</organism>
<dbReference type="EMBL" id="CAJVPS010000689">
    <property type="protein sequence ID" value="CAG8503505.1"/>
    <property type="molecule type" value="Genomic_DNA"/>
</dbReference>
<dbReference type="Proteomes" id="UP000789508">
    <property type="component" value="Unassembled WGS sequence"/>
</dbReference>
<feature type="active site" evidence="1">
    <location>
        <position position="190"/>
    </location>
</feature>
<sequence>MIDSLKYGSKLSSSELLRRMSVIFSHQSCAMEGNSLGIEDSEKNSRRMNKDHNLDDLLEPEEIQLPDARSLSDKSENKVIKIRNHLLATYYLNNKLHNLEREVNIDEIKRVHYILLKDTPQEKISVWAISKKQEGFERVNASTRLSLDCLSEVPALMERFLQFRDDRIKNGSIHPIMIACRLLEAFLHIHPFYEGNGRVGRSIMALYLIRNGDPPVVLQKLDRKEEYVNSLIETQAEKDYSRLYDMVIEIYITLM</sequence>
<dbReference type="AlphaFoldDB" id="A0A9N8ZQM3"/>